<dbReference type="GO" id="GO:0032259">
    <property type="term" value="P:methylation"/>
    <property type="evidence" value="ECO:0007669"/>
    <property type="project" value="UniProtKB-KW"/>
</dbReference>
<evidence type="ECO:0000259" key="4">
    <source>
        <dbReference type="Pfam" id="PF00534"/>
    </source>
</evidence>
<feature type="compositionally biased region" description="Pro residues" evidence="3">
    <location>
        <begin position="413"/>
        <end position="424"/>
    </location>
</feature>
<feature type="compositionally biased region" description="Low complexity" evidence="3">
    <location>
        <begin position="425"/>
        <end position="434"/>
    </location>
</feature>
<evidence type="ECO:0000259" key="5">
    <source>
        <dbReference type="Pfam" id="PF05050"/>
    </source>
</evidence>
<name>A0A6M8HUR1_9PROT</name>
<evidence type="ECO:0000313" key="6">
    <source>
        <dbReference type="EMBL" id="QKE92102.1"/>
    </source>
</evidence>
<evidence type="ECO:0000256" key="1">
    <source>
        <dbReference type="ARBA" id="ARBA00022679"/>
    </source>
</evidence>
<dbReference type="SUPFAM" id="SSF53335">
    <property type="entry name" value="S-adenosyl-L-methionine-dependent methyltransferases"/>
    <property type="match status" value="1"/>
</dbReference>
<proteinExistence type="predicted"/>
<dbReference type="InterPro" id="IPR029063">
    <property type="entry name" value="SAM-dependent_MTases_sf"/>
</dbReference>
<keyword evidence="2" id="KW-0175">Coiled coil</keyword>
<dbReference type="CDD" id="cd03801">
    <property type="entry name" value="GT4_PimA-like"/>
    <property type="match status" value="2"/>
</dbReference>
<dbReference type="PANTHER" id="PTHR46401">
    <property type="entry name" value="GLYCOSYLTRANSFERASE WBBK-RELATED"/>
    <property type="match status" value="1"/>
</dbReference>
<sequence>MTFISYAQNCEDVLLWRALGHVAGGFYIDVGAQHPDTDSVTRAFYDRGWSGVNIEPVVEQASRLQAARPRDITLQIALGAQAGEAPFHVVDGTGLSTLDGAVAATYAGTAHKVRETTIPVLTLAEICRLYAPPDIHFLKVDVEGAERAVLEGADLVSFRPWIILAEATAPLSTRETHAVWEPLLTAVDYVFVWFDGLNRYYVARERLDALGPCFRTPPNVFDDFLRANDSSLIGRLGTAEAEREALQVRLQAADAALHEQALLTQRLVARTGHEIAQLRQAVADRDAEVLTAKADADRIITDMGHTLHASRHELQQTHLRLQKALLQREQAQLQLQQTHMRLQQAHLQIQAVELDAATLRDTLHALRHSTSWRLTEPLRRLVSITRRTGDPDPQVPVVAPALLEPYPVQDVPEQPPADRPPPVAAPEEVQAETPDPLPEPELDDPASQPPAQPALPILPPPGSTRLEPGQAMSGGLLAVHQFHSGSAVGDAITNAMLLTRSLLRSMGYRSEIYTEHPPKALAHELRPFEELPRHDGYVLIVRHSMGYDRFAQVLDLPAPKILFYHNITPPELLVRHPHLAHYARLGRSQLGAFKNQVSVSLADSDFNAIELHRLDIAPVRVCTLLFDVDALRARAAAAVPAALVLRDAGSGHGAWFTILFVGRINDAKGQLALVEAFAVFRTRYQAPARLVLVGRDGGVDDLYARLLRERIATLGLESSVLLTGGVTDDELDAWYGAADLYVSLSRHEGFGVPLVEAMAHGVPVLAWPGGAVPYTLAGAGRLLDDTAPETVATAMLDLASDESERMSQRARQAARLDGLGLDRQCVVLQQALLRAGAALPLNRTTASMLGANLRFSVTGHVNGSYSLAAINRDLALDLEAARPGRVRLLPVEGTTTLDLSGVPSEQADAIAALVHRQPHATGPELVISQHYPVHVPPRPGDVSVATLFWEESLLPARTIDLLAANFRAVVAPTGFVRDALIESGLGIPVRVIPPAVALGQFAALREIRAVEPVGATHRFLHVSSCFPRKGVDVLLRAWARAFRAGDPVRLLIKGFPNPHNEVAAMLAALRHADPELAPIELVDRDLEPAELVGLYRDADTMVLPTRGEGFNLPAAEALSAGLHLIVTGRGGHTQFCADGDAPHPGVRLLRCRSEPSQTHLATPHSLWLEPDEDDLVVALHEALSPRSVEVQPPVLPDAEALAGAYAALAIDLLLAPPRMPVRVSWVSSWSQRCGVAEYSRQLLAGLAGAPGEGSFRVRVLCDTRTPSVPAEADRFWPCWQMGDPRSLHPLAAAIAADDADAVMLQHQPGLLSFMTLAELIAHPALAGRVLLATLHNTRLLDELVPAELAHVLAALARLDRVLVHTVADLRRLQGLGILSNLTLLPHGAAVSLPPAPVHRFEHAVEQWQYEITRRPPLIGCYGFFLPGKGIDTLIQAMAELRQRWPGARLLLVNAEYDADISREEIARCLDLASSLGLDEVVTFRTGFMPNDMSLELLAMCDVLALPYLPSKEASSAALRTAMTAGVPVAVTPIELFAEAGDAVFRFAGIDASSVATGLDRLISDADLREQLQASAQTWIADRQWGDIAHLLQGMMTGLVRTGALNR</sequence>
<dbReference type="KEGG" id="lck:HN018_20520"/>
<dbReference type="RefSeq" id="WP_171833784.1">
    <property type="nucleotide sequence ID" value="NZ_CP053708.1"/>
</dbReference>
<accession>A0A6M8HUR1</accession>
<keyword evidence="7" id="KW-1185">Reference proteome</keyword>
<dbReference type="GO" id="GO:0009103">
    <property type="term" value="P:lipopolysaccharide biosynthetic process"/>
    <property type="evidence" value="ECO:0007669"/>
    <property type="project" value="TreeGrafter"/>
</dbReference>
<dbReference type="GO" id="GO:0008168">
    <property type="term" value="F:methyltransferase activity"/>
    <property type="evidence" value="ECO:0007669"/>
    <property type="project" value="UniProtKB-KW"/>
</dbReference>
<feature type="domain" description="Methyltransferase FkbM" evidence="5">
    <location>
        <begin position="29"/>
        <end position="190"/>
    </location>
</feature>
<reference evidence="6 7" key="1">
    <citation type="journal article" date="2014" name="World J. Microbiol. Biotechnol.">
        <title>Biodiversity and physiological characteristics of Antarctic and Arctic lichens-associated bacteria.</title>
        <authorList>
            <person name="Lee Y.M."/>
            <person name="Kim E.H."/>
            <person name="Lee H.K."/>
            <person name="Hong S.G."/>
        </authorList>
    </citation>
    <scope>NUCLEOTIDE SEQUENCE [LARGE SCALE GENOMIC DNA]</scope>
    <source>
        <strain evidence="6 7">PAMC 26569</strain>
    </source>
</reference>
<dbReference type="Pfam" id="PF13692">
    <property type="entry name" value="Glyco_trans_1_4"/>
    <property type="match status" value="1"/>
</dbReference>
<dbReference type="EMBL" id="CP053708">
    <property type="protein sequence ID" value="QKE92102.1"/>
    <property type="molecule type" value="Genomic_DNA"/>
</dbReference>
<feature type="domain" description="Glycosyl transferase family 1" evidence="4">
    <location>
        <begin position="1407"/>
        <end position="1577"/>
    </location>
</feature>
<evidence type="ECO:0000256" key="3">
    <source>
        <dbReference type="SAM" id="MobiDB-lite"/>
    </source>
</evidence>
<keyword evidence="1 6" id="KW-0808">Transferase</keyword>
<gene>
    <name evidence="6" type="ORF">HN018_20520</name>
</gene>
<dbReference type="InterPro" id="IPR006342">
    <property type="entry name" value="FkbM_mtfrase"/>
</dbReference>
<dbReference type="GO" id="GO:0016757">
    <property type="term" value="F:glycosyltransferase activity"/>
    <property type="evidence" value="ECO:0007669"/>
    <property type="project" value="InterPro"/>
</dbReference>
<keyword evidence="6" id="KW-0489">Methyltransferase</keyword>
<feature type="region of interest" description="Disordered" evidence="3">
    <location>
        <begin position="407"/>
        <end position="470"/>
    </location>
</feature>
<dbReference type="InterPro" id="IPR001296">
    <property type="entry name" value="Glyco_trans_1"/>
</dbReference>
<dbReference type="Pfam" id="PF05050">
    <property type="entry name" value="Methyltransf_21"/>
    <property type="match status" value="1"/>
</dbReference>
<feature type="coiled-coil region" evidence="2">
    <location>
        <begin position="314"/>
        <end position="341"/>
    </location>
</feature>
<protein>
    <submittedName>
        <fullName evidence="6">FkbM family methyltransferase</fullName>
    </submittedName>
</protein>
<dbReference type="SUPFAM" id="SSF53756">
    <property type="entry name" value="UDP-Glycosyltransferase/glycogen phosphorylase"/>
    <property type="match status" value="3"/>
</dbReference>
<feature type="domain" description="Glycosyl transferase family 1" evidence="4">
    <location>
        <begin position="657"/>
        <end position="812"/>
    </location>
</feature>
<dbReference type="PANTHER" id="PTHR46401:SF2">
    <property type="entry name" value="GLYCOSYLTRANSFERASE WBBK-RELATED"/>
    <property type="match status" value="1"/>
</dbReference>
<evidence type="ECO:0000313" key="7">
    <source>
        <dbReference type="Proteomes" id="UP000500767"/>
    </source>
</evidence>
<organism evidence="6 7">
    <name type="scientific">Lichenicola cladoniae</name>
    <dbReference type="NCBI Taxonomy" id="1484109"/>
    <lineage>
        <taxon>Bacteria</taxon>
        <taxon>Pseudomonadati</taxon>
        <taxon>Pseudomonadota</taxon>
        <taxon>Alphaproteobacteria</taxon>
        <taxon>Acetobacterales</taxon>
        <taxon>Acetobacteraceae</taxon>
        <taxon>Lichenicola</taxon>
    </lineage>
</organism>
<dbReference type="Gene3D" id="3.40.50.150">
    <property type="entry name" value="Vaccinia Virus protein VP39"/>
    <property type="match status" value="1"/>
</dbReference>
<feature type="compositionally biased region" description="Pro residues" evidence="3">
    <location>
        <begin position="447"/>
        <end position="462"/>
    </location>
</feature>
<evidence type="ECO:0000256" key="2">
    <source>
        <dbReference type="SAM" id="Coils"/>
    </source>
</evidence>
<dbReference type="NCBIfam" id="TIGR01444">
    <property type="entry name" value="fkbM_fam"/>
    <property type="match status" value="1"/>
</dbReference>
<dbReference type="Gene3D" id="3.40.50.2000">
    <property type="entry name" value="Glycogen Phosphorylase B"/>
    <property type="match status" value="4"/>
</dbReference>
<dbReference type="Pfam" id="PF00534">
    <property type="entry name" value="Glycos_transf_1"/>
    <property type="match status" value="2"/>
</dbReference>
<dbReference type="Proteomes" id="UP000500767">
    <property type="component" value="Chromosome"/>
</dbReference>